<reference evidence="10" key="1">
    <citation type="submission" date="2016-05" db="EMBL/GenBank/DDBJ databases">
        <title>Comparative genomics of biotechnologically important yeasts.</title>
        <authorList>
            <consortium name="DOE Joint Genome Institute"/>
            <person name="Riley R."/>
            <person name="Haridas S."/>
            <person name="Wolfe K.H."/>
            <person name="Lopes M.R."/>
            <person name="Hittinger C.T."/>
            <person name="Goker M."/>
            <person name="Salamov A."/>
            <person name="Wisecaver J."/>
            <person name="Long T.M."/>
            <person name="Aerts A.L."/>
            <person name="Barry K."/>
            <person name="Choi C."/>
            <person name="Clum A."/>
            <person name="Coughlan A.Y."/>
            <person name="Deshpande S."/>
            <person name="Douglass A.P."/>
            <person name="Hanson S.J."/>
            <person name="Klenk H.-P."/>
            <person name="Labutti K."/>
            <person name="Lapidus A."/>
            <person name="Lindquist E."/>
            <person name="Lipzen A."/>
            <person name="Meier-Kolthoff J.P."/>
            <person name="Ohm R.A."/>
            <person name="Otillar R.P."/>
            <person name="Pangilinan J."/>
            <person name="Peng Y."/>
            <person name="Rokas A."/>
            <person name="Rosa C.A."/>
            <person name="Scheuner C."/>
            <person name="Sibirny A.A."/>
            <person name="Slot J.C."/>
            <person name="Stielow J.B."/>
            <person name="Sun H."/>
            <person name="Kurtzman C.P."/>
            <person name="Blackwell M."/>
            <person name="Grigoriev I.V."/>
            <person name="Jeffries T.W."/>
        </authorList>
    </citation>
    <scope>NUCLEOTIDE SEQUENCE [LARGE SCALE GENOMIC DNA]</scope>
    <source>
        <strain evidence="10">NRRL Y-2460</strain>
    </source>
</reference>
<dbReference type="Gene3D" id="4.10.240.10">
    <property type="entry name" value="Zn(2)-C6 fungal-type DNA-binding domain"/>
    <property type="match status" value="1"/>
</dbReference>
<dbReference type="PANTHER" id="PTHR47171:SF3">
    <property type="entry name" value="FARA-RELATED"/>
    <property type="match status" value="1"/>
</dbReference>
<evidence type="ECO:0000256" key="2">
    <source>
        <dbReference type="ARBA" id="ARBA00022833"/>
    </source>
</evidence>
<feature type="region of interest" description="Disordered" evidence="7">
    <location>
        <begin position="803"/>
        <end position="822"/>
    </location>
</feature>
<dbReference type="GO" id="GO:0008270">
    <property type="term" value="F:zinc ion binding"/>
    <property type="evidence" value="ECO:0007669"/>
    <property type="project" value="InterPro"/>
</dbReference>
<dbReference type="Pfam" id="PF00172">
    <property type="entry name" value="Zn_clus"/>
    <property type="match status" value="1"/>
</dbReference>
<dbReference type="SMART" id="SM00066">
    <property type="entry name" value="GAL4"/>
    <property type="match status" value="1"/>
</dbReference>
<dbReference type="PROSITE" id="PS00463">
    <property type="entry name" value="ZN2_CY6_FUNGAL_1"/>
    <property type="match status" value="1"/>
</dbReference>
<dbReference type="SMART" id="SM00906">
    <property type="entry name" value="Fungal_trans"/>
    <property type="match status" value="1"/>
</dbReference>
<evidence type="ECO:0000313" key="10">
    <source>
        <dbReference type="Proteomes" id="UP000094236"/>
    </source>
</evidence>
<evidence type="ECO:0000256" key="3">
    <source>
        <dbReference type="ARBA" id="ARBA00023015"/>
    </source>
</evidence>
<dbReference type="Pfam" id="PF04082">
    <property type="entry name" value="Fungal_trans"/>
    <property type="match status" value="1"/>
</dbReference>
<dbReference type="SUPFAM" id="SSF57701">
    <property type="entry name" value="Zn2/Cys6 DNA-binding domain"/>
    <property type="match status" value="1"/>
</dbReference>
<keyword evidence="6" id="KW-0539">Nucleus</keyword>
<name>A0A1E4U221_PACTA</name>
<dbReference type="PANTHER" id="PTHR47171">
    <property type="entry name" value="FARA-RELATED"/>
    <property type="match status" value="1"/>
</dbReference>
<evidence type="ECO:0000256" key="1">
    <source>
        <dbReference type="ARBA" id="ARBA00022723"/>
    </source>
</evidence>
<keyword evidence="10" id="KW-1185">Reference proteome</keyword>
<evidence type="ECO:0000256" key="5">
    <source>
        <dbReference type="ARBA" id="ARBA00023163"/>
    </source>
</evidence>
<keyword evidence="5" id="KW-0804">Transcription</keyword>
<evidence type="ECO:0000259" key="8">
    <source>
        <dbReference type="PROSITE" id="PS50048"/>
    </source>
</evidence>
<evidence type="ECO:0000256" key="6">
    <source>
        <dbReference type="ARBA" id="ARBA00023242"/>
    </source>
</evidence>
<accession>A0A1E4U221</accession>
<dbReference type="STRING" id="669874.A0A1E4U221"/>
<dbReference type="Proteomes" id="UP000094236">
    <property type="component" value="Unassembled WGS sequence"/>
</dbReference>
<dbReference type="EMBL" id="KV454011">
    <property type="protein sequence ID" value="ODV98056.1"/>
    <property type="molecule type" value="Genomic_DNA"/>
</dbReference>
<sequence length="900" mass="102417">MEDAKQPDVFTSINTTTTIADAAKSDDYNKKKPAFKVKYKRPRTLRACETCHSRKVKCDALLRTPCSNCISFGCECKLPDLKRTRRTKKKIEEDKLRSQAAESKSRNEGSGTSQRPLGEADKLKVKVNNNSNNNDSSQRKDALLKTLSKVNLEKSPNFHNLCVRHDATTLFLGPSIVTSSTHFTKSFDDETLLRRLSELDIRILGLKGSFLLPDKDICLELIDTYFDHVHAILPVLNKTEFMNKYYNNVEDPPSLLLLNCVFLASSRAASNPKLRDELDSNDTCSNVFYERSKALYDLNYETDPLTLIQSVLLLGLWWENNDDVTQNVFYWTRLAVTIGQGYGFQKYNKDAPLSQRRIWKKIWWVLFSKDRSVALSFGRPTVINLEDCDVPELTIDDFVEDTPDNPSPYPLNQIECNYYIYHVKLFEIIGSILKVKYTVQAEYSYNIDDLSFVKKYDLLMVDWLNKLPSELRYSVKDENSQNYFGGLLMSEYYVALCLIHRTNIIGRSNGNSTEATDYYPSWGITVQSAHMIALIVQHLMDNDDLRYCPGLMVYVLFSSMIMLIYHIDNNDKIGEVAKNSLEICRKGLIELSKHWSAGYICLNMLETLKNDKNKRRVVIQSVVTSKKNITKLEKEKAEKEKMSYGTDSIYRSSLSSKEESISKNNNFCNNNNNEKNLKEIPNLIQVNMAKNNSDSIGADFNPAMLFPDFVAVTEPHRQKTQWVHNNNIPETSLGSSNSTRHVDIYTSNPANNNVSTLGVQPQSHLPQHHQQQLQIPNMLPSEDFYLDSSIFSWSPDFGSNLVSTSTSNTTTTSTTVGNSSANSAIASTDSTNIHNNNNIDATMFDHTEANHCPAIDTLSPQQEAQSQQQSQQQAQQQQQQQAQLVPNTFNIGDWYSFLQY</sequence>
<evidence type="ECO:0000256" key="7">
    <source>
        <dbReference type="SAM" id="MobiDB-lite"/>
    </source>
</evidence>
<protein>
    <recommendedName>
        <fullName evidence="8">Zn(2)-C6 fungal-type domain-containing protein</fullName>
    </recommendedName>
</protein>
<feature type="region of interest" description="Disordered" evidence="7">
    <location>
        <begin position="87"/>
        <end position="122"/>
    </location>
</feature>
<dbReference type="InterPro" id="IPR007219">
    <property type="entry name" value="XnlR_reg_dom"/>
</dbReference>
<dbReference type="PROSITE" id="PS50048">
    <property type="entry name" value="ZN2_CY6_FUNGAL_2"/>
    <property type="match status" value="1"/>
</dbReference>
<dbReference type="CDD" id="cd12148">
    <property type="entry name" value="fungal_TF_MHR"/>
    <property type="match status" value="1"/>
</dbReference>
<organism evidence="9 10">
    <name type="scientific">Pachysolen tannophilus NRRL Y-2460</name>
    <dbReference type="NCBI Taxonomy" id="669874"/>
    <lineage>
        <taxon>Eukaryota</taxon>
        <taxon>Fungi</taxon>
        <taxon>Dikarya</taxon>
        <taxon>Ascomycota</taxon>
        <taxon>Saccharomycotina</taxon>
        <taxon>Pichiomycetes</taxon>
        <taxon>Pachysolenaceae</taxon>
        <taxon>Pachysolen</taxon>
    </lineage>
</organism>
<dbReference type="GO" id="GO:0006351">
    <property type="term" value="P:DNA-templated transcription"/>
    <property type="evidence" value="ECO:0007669"/>
    <property type="project" value="InterPro"/>
</dbReference>
<dbReference type="InterPro" id="IPR052073">
    <property type="entry name" value="Amide_Lactam_Regulators"/>
</dbReference>
<dbReference type="InterPro" id="IPR036864">
    <property type="entry name" value="Zn2-C6_fun-type_DNA-bd_sf"/>
</dbReference>
<dbReference type="InterPro" id="IPR001138">
    <property type="entry name" value="Zn2Cys6_DnaBD"/>
</dbReference>
<feature type="compositionally biased region" description="Basic and acidic residues" evidence="7">
    <location>
        <begin position="90"/>
        <end position="107"/>
    </location>
</feature>
<dbReference type="CDD" id="cd00067">
    <property type="entry name" value="GAL4"/>
    <property type="match status" value="1"/>
</dbReference>
<dbReference type="GO" id="GO:0000981">
    <property type="term" value="F:DNA-binding transcription factor activity, RNA polymerase II-specific"/>
    <property type="evidence" value="ECO:0007669"/>
    <property type="project" value="InterPro"/>
</dbReference>
<keyword evidence="4" id="KW-0238">DNA-binding</keyword>
<keyword evidence="2" id="KW-0862">Zinc</keyword>
<feature type="region of interest" description="Disordered" evidence="7">
    <location>
        <begin position="861"/>
        <end position="881"/>
    </location>
</feature>
<keyword evidence="3" id="KW-0805">Transcription regulation</keyword>
<evidence type="ECO:0000256" key="4">
    <source>
        <dbReference type="ARBA" id="ARBA00023125"/>
    </source>
</evidence>
<feature type="domain" description="Zn(2)-C6 fungal-type" evidence="8">
    <location>
        <begin position="47"/>
        <end position="78"/>
    </location>
</feature>
<dbReference type="OrthoDB" id="5121955at2759"/>
<gene>
    <name evidence="9" type="ORF">PACTADRAFT_47878</name>
</gene>
<dbReference type="GO" id="GO:0003677">
    <property type="term" value="F:DNA binding"/>
    <property type="evidence" value="ECO:0007669"/>
    <property type="project" value="UniProtKB-KW"/>
</dbReference>
<keyword evidence="1" id="KW-0479">Metal-binding</keyword>
<dbReference type="AlphaFoldDB" id="A0A1E4U221"/>
<evidence type="ECO:0000313" key="9">
    <source>
        <dbReference type="EMBL" id="ODV98056.1"/>
    </source>
</evidence>
<proteinExistence type="predicted"/>